<feature type="domain" description="DUF5916" evidence="4">
    <location>
        <begin position="252"/>
        <end position="325"/>
    </location>
</feature>
<dbReference type="InterPro" id="IPR010502">
    <property type="entry name" value="Carb-bd_dom_fam9"/>
</dbReference>
<dbReference type="CDD" id="cd09618">
    <property type="entry name" value="CBM9_like_2"/>
    <property type="match status" value="1"/>
</dbReference>
<evidence type="ECO:0000313" key="5">
    <source>
        <dbReference type="EMBL" id="TKB50660.1"/>
    </source>
</evidence>
<dbReference type="OrthoDB" id="9786766at2"/>
<evidence type="ECO:0000259" key="4">
    <source>
        <dbReference type="Pfam" id="PF19313"/>
    </source>
</evidence>
<dbReference type="AlphaFoldDB" id="A0A4U1BKQ4"/>
<keyword evidence="6" id="KW-1185">Reference proteome</keyword>
<feature type="domain" description="Carbohydrate-binding" evidence="3">
    <location>
        <begin position="32"/>
        <end position="171"/>
    </location>
</feature>
<gene>
    <name evidence="5" type="ORF">FCL40_05790</name>
</gene>
<dbReference type="EMBL" id="SWCI01000002">
    <property type="protein sequence ID" value="TKB50660.1"/>
    <property type="molecule type" value="Genomic_DNA"/>
</dbReference>
<dbReference type="GO" id="GO:0016052">
    <property type="term" value="P:carbohydrate catabolic process"/>
    <property type="evidence" value="ECO:0007669"/>
    <property type="project" value="InterPro"/>
</dbReference>
<dbReference type="GO" id="GO:0030246">
    <property type="term" value="F:carbohydrate binding"/>
    <property type="evidence" value="ECO:0007669"/>
    <property type="project" value="InterPro"/>
</dbReference>
<keyword evidence="2" id="KW-0732">Signal</keyword>
<evidence type="ECO:0000259" key="3">
    <source>
        <dbReference type="Pfam" id="PF06452"/>
    </source>
</evidence>
<accession>A0A4U1BKQ4</accession>
<name>A0A4U1BKQ4_9GAMM</name>
<organism evidence="5 6">
    <name type="scientific">Ferrimonas sediminicola</name>
    <dbReference type="NCBI Taxonomy" id="2569538"/>
    <lineage>
        <taxon>Bacteria</taxon>
        <taxon>Pseudomonadati</taxon>
        <taxon>Pseudomonadota</taxon>
        <taxon>Gammaproteobacteria</taxon>
        <taxon>Alteromonadales</taxon>
        <taxon>Ferrimonadaceae</taxon>
        <taxon>Ferrimonas</taxon>
    </lineage>
</organism>
<feature type="signal peptide" evidence="2">
    <location>
        <begin position="1"/>
        <end position="20"/>
    </location>
</feature>
<reference evidence="5 6" key="1">
    <citation type="submission" date="2019-04" db="EMBL/GenBank/DDBJ databases">
        <authorList>
            <person name="Hwang J.C."/>
        </authorList>
    </citation>
    <scope>NUCLEOTIDE SEQUENCE [LARGE SCALE GENOMIC DNA]</scope>
    <source>
        <strain evidence="5 6">IMCC35001</strain>
    </source>
</reference>
<evidence type="ECO:0000313" key="6">
    <source>
        <dbReference type="Proteomes" id="UP000305674"/>
    </source>
</evidence>
<dbReference type="Proteomes" id="UP000305674">
    <property type="component" value="Unassembled WGS sequence"/>
</dbReference>
<evidence type="ECO:0000256" key="2">
    <source>
        <dbReference type="SAM" id="SignalP"/>
    </source>
</evidence>
<dbReference type="SUPFAM" id="SSF49344">
    <property type="entry name" value="CBD9-like"/>
    <property type="match status" value="1"/>
</dbReference>
<dbReference type="GO" id="GO:0004553">
    <property type="term" value="F:hydrolase activity, hydrolyzing O-glycosyl compounds"/>
    <property type="evidence" value="ECO:0007669"/>
    <property type="project" value="InterPro"/>
</dbReference>
<dbReference type="Pfam" id="PF06452">
    <property type="entry name" value="CBM9_1"/>
    <property type="match status" value="1"/>
</dbReference>
<protein>
    <submittedName>
        <fullName evidence="5">Uncharacterized protein</fullName>
    </submittedName>
</protein>
<dbReference type="Pfam" id="PF19313">
    <property type="entry name" value="DUF5916"/>
    <property type="match status" value="1"/>
</dbReference>
<comment type="caution">
    <text evidence="5">The sequence shown here is derived from an EMBL/GenBank/DDBJ whole genome shotgun (WGS) entry which is preliminary data.</text>
</comment>
<feature type="region of interest" description="Disordered" evidence="1">
    <location>
        <begin position="233"/>
        <end position="255"/>
    </location>
</feature>
<proteinExistence type="predicted"/>
<evidence type="ECO:0000256" key="1">
    <source>
        <dbReference type="SAM" id="MobiDB-lite"/>
    </source>
</evidence>
<feature type="chain" id="PRO_5020619982" evidence="2">
    <location>
        <begin position="21"/>
        <end position="749"/>
    </location>
</feature>
<dbReference type="InterPro" id="IPR045670">
    <property type="entry name" value="DUF5916"/>
</dbReference>
<dbReference type="Gene3D" id="2.60.40.1190">
    <property type="match status" value="1"/>
</dbReference>
<sequence>MPMRLAALITIICCPLTAHALSLPTTHDSITIDANLDDGPWKQATQIALTIETRPGENTPAPVDTSAWLISDDDTLYVAFHAKDPDPAKIRANLSDRDRSWGDDMVGIKLDTWNQGRIAYQFFINPLGVQQDSIENELTGDESDAWDGIWHSAGRVTDDGFIVEIALPLRLFNFDDRLQRQTWGVELVRFWPRDKTYRLSNTQLDRNIACTLCQMSELTGLSEAKTSHQLQITPSLTLRQSEERGSESAPWESSDDLDFGGDLRWNLTPDTLLNLTVNPDFSQVEADSGQLDVNTTFALFFPEKRPFYLDNADQFETYSNLVHTRNLAEPEYGSKLTGARGDHSFGLLQTRDEKTNFLLPGNLSSDIASLGGPSNNLAMRYRYNHSDSLTLGAIATGRNANQYHNYTYGLDGRLDFTDQTHLQWLIVGSDSLYPDDLAKQAEGEQAARAHRQELSGAHFLGELKHATRNWDAYAIYRYTDQAFRADLGFIESVDSAKAILGGGYNWYPSDSFFTKVRLNGDVDETRSNDGERLEQEAEFRFSAEGEYQSYLALWGVTRERRGRRERPEDLVLEGNAPMFHEAFGGLNIEFKPRGNLALELHPLYGDDIDFANNQPATRRQLNTFVKWQPLPQIVMEVDHLWRQLKVEDGTLFTANLTDLRLNWQFSVRSFLRLSAIYRDIERDPSLYRYAEVDPKTRAVSTELLYAYKVNPQTVFYAGYADGRFNDGFDNGLEHLERSVFTKFSYAWLL</sequence>
<dbReference type="RefSeq" id="WP_136852201.1">
    <property type="nucleotide sequence ID" value="NZ_SWCI01000002.1"/>
</dbReference>